<feature type="region of interest" description="Disordered" evidence="1">
    <location>
        <begin position="148"/>
        <end position="349"/>
    </location>
</feature>
<feature type="compositionally biased region" description="Basic and acidic residues" evidence="1">
    <location>
        <begin position="66"/>
        <end position="82"/>
    </location>
</feature>
<feature type="compositionally biased region" description="Low complexity" evidence="1">
    <location>
        <begin position="181"/>
        <end position="194"/>
    </location>
</feature>
<feature type="region of interest" description="Disordered" evidence="1">
    <location>
        <begin position="60"/>
        <end position="82"/>
    </location>
</feature>
<evidence type="ECO:0000313" key="2">
    <source>
        <dbReference type="EMBL" id="CAD8684958.1"/>
    </source>
</evidence>
<proteinExistence type="predicted"/>
<protein>
    <submittedName>
        <fullName evidence="2">Uncharacterized protein</fullName>
    </submittedName>
</protein>
<sequence>MLLNRYCHYRFRALQTHIGASFNHGRQPGRRTSLNVVRDVPRTHIARRHDAQVINLQSTQSYENNQRSRETEGSALSSRDDEEQHGAAQIALLVCMSVGLMSIKWAVQTGPLALIPAGLLMFAPVTGTGLRRLLKEGARDVANGLRFVSTHQPHPHPQQQQQQQQHPGDSHAHQHHHQHQQHPSQHSQPQGPHSNWPRPGQQVPAPASANPPSSPWPRQSSAQPAYAASAYAAGHPHGMQQPGQHMGQQQGMGQQQQQAHHHHHHHPQYHHHQPAHDQHAQSPRPVVFASHTRPAGPSQPTPGAGGPADNQRAQQARSAAPGQQPPAAGSSGSMGRDSKLCTDLDILEW</sequence>
<evidence type="ECO:0000256" key="1">
    <source>
        <dbReference type="SAM" id="MobiDB-lite"/>
    </source>
</evidence>
<feature type="compositionally biased region" description="Low complexity" evidence="1">
    <location>
        <begin position="311"/>
        <end position="333"/>
    </location>
</feature>
<accession>A0A7S0RQX0</accession>
<dbReference type="EMBL" id="HBFB01021515">
    <property type="protein sequence ID" value="CAD8684958.1"/>
    <property type="molecule type" value="Transcribed_RNA"/>
</dbReference>
<feature type="compositionally biased region" description="Low complexity" evidence="1">
    <location>
        <begin position="204"/>
        <end position="258"/>
    </location>
</feature>
<gene>
    <name evidence="2" type="ORF">CLEI1391_LOCUS12070</name>
</gene>
<feature type="compositionally biased region" description="Low complexity" evidence="1">
    <location>
        <begin position="157"/>
        <end position="167"/>
    </location>
</feature>
<feature type="compositionally biased region" description="Basic residues" evidence="1">
    <location>
        <begin position="259"/>
        <end position="273"/>
    </location>
</feature>
<dbReference type="AlphaFoldDB" id="A0A7S0RQX0"/>
<organism evidence="2">
    <name type="scientific">Chlamydomonas leiostraca</name>
    <dbReference type="NCBI Taxonomy" id="1034604"/>
    <lineage>
        <taxon>Eukaryota</taxon>
        <taxon>Viridiplantae</taxon>
        <taxon>Chlorophyta</taxon>
        <taxon>core chlorophytes</taxon>
        <taxon>Chlorophyceae</taxon>
        <taxon>CS clade</taxon>
        <taxon>Chlamydomonadales</taxon>
        <taxon>Chlamydomonadaceae</taxon>
        <taxon>Chlamydomonas</taxon>
    </lineage>
</organism>
<reference evidence="2" key="1">
    <citation type="submission" date="2021-01" db="EMBL/GenBank/DDBJ databases">
        <authorList>
            <person name="Corre E."/>
            <person name="Pelletier E."/>
            <person name="Niang G."/>
            <person name="Scheremetjew M."/>
            <person name="Finn R."/>
            <person name="Kale V."/>
            <person name="Holt S."/>
            <person name="Cochrane G."/>
            <person name="Meng A."/>
            <person name="Brown T."/>
            <person name="Cohen L."/>
        </authorList>
    </citation>
    <scope>NUCLEOTIDE SEQUENCE</scope>
    <source>
        <strain evidence="2">SAG 11-49</strain>
    </source>
</reference>
<name>A0A7S0RQX0_9CHLO</name>